<evidence type="ECO:0000256" key="2">
    <source>
        <dbReference type="PROSITE-ProRule" id="PRU00192"/>
    </source>
</evidence>
<keyword evidence="4" id="KW-0808">Transferase</keyword>
<evidence type="ECO:0000256" key="1">
    <source>
        <dbReference type="ARBA" id="ARBA00022443"/>
    </source>
</evidence>
<dbReference type="Gene3D" id="2.30.30.40">
    <property type="entry name" value="SH3 Domains"/>
    <property type="match status" value="2"/>
</dbReference>
<feature type="domain" description="SH3" evidence="3">
    <location>
        <begin position="79"/>
        <end position="123"/>
    </location>
</feature>
<comment type="caution">
    <text evidence="4">The sequence shown here is derived from an EMBL/GenBank/DDBJ whole genome shotgun (WGS) entry which is preliminary data.</text>
</comment>
<reference evidence="4 5" key="1">
    <citation type="journal article" date="2019" name="PLoS Biol.">
        <title>Sex chromosomes control vertical transmission of feminizing Wolbachia symbionts in an isopod.</title>
        <authorList>
            <person name="Becking T."/>
            <person name="Chebbi M.A."/>
            <person name="Giraud I."/>
            <person name="Moumen B."/>
            <person name="Laverre T."/>
            <person name="Caubet Y."/>
            <person name="Peccoud J."/>
            <person name="Gilbert C."/>
            <person name="Cordaux R."/>
        </authorList>
    </citation>
    <scope>NUCLEOTIDE SEQUENCE [LARGE SCALE GENOMIC DNA]</scope>
    <source>
        <strain evidence="4">ANa2</strain>
        <tissue evidence="4">Whole body excluding digestive tract and cuticle</tissue>
    </source>
</reference>
<protein>
    <submittedName>
        <fullName evidence="4">SH3 domain-containing kinase-binding protein 1</fullName>
    </submittedName>
</protein>
<dbReference type="GO" id="GO:0016477">
    <property type="term" value="P:cell migration"/>
    <property type="evidence" value="ECO:0007669"/>
    <property type="project" value="TreeGrafter"/>
</dbReference>
<dbReference type="Pfam" id="PF00018">
    <property type="entry name" value="SH3_1"/>
    <property type="match status" value="1"/>
</dbReference>
<dbReference type="InterPro" id="IPR050384">
    <property type="entry name" value="Endophilin_SH3RF"/>
</dbReference>
<proteinExistence type="predicted"/>
<organism evidence="4 5">
    <name type="scientific">Armadillidium nasatum</name>
    <dbReference type="NCBI Taxonomy" id="96803"/>
    <lineage>
        <taxon>Eukaryota</taxon>
        <taxon>Metazoa</taxon>
        <taxon>Ecdysozoa</taxon>
        <taxon>Arthropoda</taxon>
        <taxon>Crustacea</taxon>
        <taxon>Multicrustacea</taxon>
        <taxon>Malacostraca</taxon>
        <taxon>Eumalacostraca</taxon>
        <taxon>Peracarida</taxon>
        <taxon>Isopoda</taxon>
        <taxon>Oniscidea</taxon>
        <taxon>Crinocheta</taxon>
        <taxon>Armadillidiidae</taxon>
        <taxon>Armadillidium</taxon>
    </lineage>
</organism>
<evidence type="ECO:0000313" key="4">
    <source>
        <dbReference type="EMBL" id="KAB7508189.1"/>
    </source>
</evidence>
<dbReference type="PANTHER" id="PTHR14167:SF92">
    <property type="entry name" value="CIN85 AND CD2AP RELATED, ISOFORM J"/>
    <property type="match status" value="1"/>
</dbReference>
<accession>A0A5N5TPW2</accession>
<keyword evidence="4" id="KW-0418">Kinase</keyword>
<dbReference type="Proteomes" id="UP000326759">
    <property type="component" value="Unassembled WGS sequence"/>
</dbReference>
<sequence length="123" mass="14006">MDIEVEVIHPYNPQEDDELHLRVGDIITNVEYLEKGWCKGVLNNVSGAFPDNFVRTIVRGKKNKTEDGRLKPSSSPSNVNERKCNVIFSYVPQHEDELALKEGDVVVVLEEVEEGWWKGILGR</sequence>
<evidence type="ECO:0000313" key="5">
    <source>
        <dbReference type="Proteomes" id="UP000326759"/>
    </source>
</evidence>
<dbReference type="PROSITE" id="PS50002">
    <property type="entry name" value="SH3"/>
    <property type="match status" value="2"/>
</dbReference>
<keyword evidence="1 2" id="KW-0728">SH3 domain</keyword>
<dbReference type="GO" id="GO:0007015">
    <property type="term" value="P:actin filament organization"/>
    <property type="evidence" value="ECO:0007669"/>
    <property type="project" value="TreeGrafter"/>
</dbReference>
<keyword evidence="5" id="KW-1185">Reference proteome</keyword>
<dbReference type="GO" id="GO:0016301">
    <property type="term" value="F:kinase activity"/>
    <property type="evidence" value="ECO:0007669"/>
    <property type="project" value="UniProtKB-KW"/>
</dbReference>
<evidence type="ECO:0000259" key="3">
    <source>
        <dbReference type="PROSITE" id="PS50002"/>
    </source>
</evidence>
<feature type="domain" description="SH3" evidence="3">
    <location>
        <begin position="1"/>
        <end position="59"/>
    </location>
</feature>
<dbReference type="PANTHER" id="PTHR14167">
    <property type="entry name" value="SH3 DOMAIN-CONTAINING"/>
    <property type="match status" value="1"/>
</dbReference>
<gene>
    <name evidence="4" type="primary">Sh3kbp1</name>
    <name evidence="4" type="ORF">Anas_04837</name>
</gene>
<dbReference type="InterPro" id="IPR036028">
    <property type="entry name" value="SH3-like_dom_sf"/>
</dbReference>
<dbReference type="InterPro" id="IPR001452">
    <property type="entry name" value="SH3_domain"/>
</dbReference>
<dbReference type="OrthoDB" id="5971719at2759"/>
<name>A0A5N5TPW2_9CRUS</name>
<dbReference type="Pfam" id="PF14604">
    <property type="entry name" value="SH3_9"/>
    <property type="match status" value="1"/>
</dbReference>
<dbReference type="PRINTS" id="PR00499">
    <property type="entry name" value="P67PHOX"/>
</dbReference>
<dbReference type="SUPFAM" id="SSF50044">
    <property type="entry name" value="SH3-domain"/>
    <property type="match status" value="2"/>
</dbReference>
<dbReference type="EMBL" id="SEYY01000021">
    <property type="protein sequence ID" value="KAB7508189.1"/>
    <property type="molecule type" value="Genomic_DNA"/>
</dbReference>
<dbReference type="AlphaFoldDB" id="A0A5N5TPW2"/>
<dbReference type="SMART" id="SM00326">
    <property type="entry name" value="SH3"/>
    <property type="match status" value="2"/>
</dbReference>